<organism evidence="2">
    <name type="scientific">Cuerna arida</name>
    <dbReference type="NCBI Taxonomy" id="1464854"/>
    <lineage>
        <taxon>Eukaryota</taxon>
        <taxon>Metazoa</taxon>
        <taxon>Ecdysozoa</taxon>
        <taxon>Arthropoda</taxon>
        <taxon>Hexapoda</taxon>
        <taxon>Insecta</taxon>
        <taxon>Pterygota</taxon>
        <taxon>Neoptera</taxon>
        <taxon>Paraneoptera</taxon>
        <taxon>Hemiptera</taxon>
        <taxon>Auchenorrhyncha</taxon>
        <taxon>Membracoidea</taxon>
        <taxon>Cicadellidae</taxon>
        <taxon>Cicadellinae</taxon>
        <taxon>Proconiini</taxon>
        <taxon>Cuerna</taxon>
    </lineage>
</organism>
<name>A0A1B6EKY0_9HEMI</name>
<accession>A0A1B6EKY0</accession>
<dbReference type="AlphaFoldDB" id="A0A1B6EKY0"/>
<feature type="coiled-coil region" evidence="1">
    <location>
        <begin position="157"/>
        <end position="352"/>
    </location>
</feature>
<evidence type="ECO:0000313" key="2">
    <source>
        <dbReference type="EMBL" id="JAS38563.1"/>
    </source>
</evidence>
<evidence type="ECO:0000256" key="1">
    <source>
        <dbReference type="SAM" id="Coils"/>
    </source>
</evidence>
<proteinExistence type="predicted"/>
<protein>
    <submittedName>
        <fullName evidence="2">Uncharacterized protein</fullName>
    </submittedName>
</protein>
<keyword evidence="1" id="KW-0175">Coiled coil</keyword>
<reference evidence="2" key="1">
    <citation type="submission" date="2015-11" db="EMBL/GenBank/DDBJ databases">
        <title>De novo transcriptome assembly of four potential Pierce s Disease insect vectors from Arizona vineyards.</title>
        <authorList>
            <person name="Tassone E.E."/>
        </authorList>
    </citation>
    <scope>NUCLEOTIDE SEQUENCE</scope>
</reference>
<feature type="non-terminal residue" evidence="2">
    <location>
        <position position="1"/>
    </location>
</feature>
<gene>
    <name evidence="2" type="ORF">g.23392</name>
</gene>
<sequence>LQSFKRNVKPPTLKERLGKLEDELDRLISLQEATRHQSRLEAEATEEGKQTLNLRPQKCPCTNKMSCTRTLVCARRTTSHCIQETPLPLANITKCLQHINFNLSKGTQAITKIANSSVQQNALENKIPYHEKCFKESENLPEFSAVLKTSTVKKISEDALFKELREEKDKRQRTENQIKALKEELKKTQSELKEKTDSILLLQKELKETLENLEDAKAVIVKYDQERQCSEYAWPIKFNSICQDLQEEQLKRKKAEKNVQRMQDLLQKMHVDLEGQFTMKATVDWLKDQNKKLMSLTDKLQSEIDEMNAECLKKDEMIEENLRRMKQLACLCERLRDQLIATREKVAAGEEKLAMSGVRCQRLTDKYFETQCALEDLKKCQSQKEQETCRLSELLNSATVTNRSLQERVDEISEIMKQQNDVIGQQSDAINEKEQQLKLAYSNIKLQNLRLEDLERKRSSEPNDLEAKQLLEGDINKLRIELENEKENILIKEKIVESHLETITTLKNNLAGKEEELGLRKREMLETERKLATEQTKNDQLMSKIKCLQNRKEELKQKVEELEDEMEARVSLEHARKLEQIEKQVREKQKEWEGQRLQLVQEKEEALESLRYSAQKLTHRTADYQEELASLRSHIDTLTNQLGESEKRLQEATIKISTLTKELEETKESANKTKKNFEENIHSACEAWQKALQQLQMA</sequence>
<dbReference type="SUPFAM" id="SSF57997">
    <property type="entry name" value="Tropomyosin"/>
    <property type="match status" value="1"/>
</dbReference>
<dbReference type="EMBL" id="GECZ01031206">
    <property type="protein sequence ID" value="JAS38563.1"/>
    <property type="molecule type" value="Transcribed_RNA"/>
</dbReference>
<feature type="coiled-coil region" evidence="1">
    <location>
        <begin position="402"/>
        <end position="680"/>
    </location>
</feature>